<keyword evidence="3" id="KW-1185">Reference proteome</keyword>
<name>A0AAD9M388_9PEZI</name>
<dbReference type="Proteomes" id="UP001232148">
    <property type="component" value="Unassembled WGS sequence"/>
</dbReference>
<evidence type="ECO:0000313" key="3">
    <source>
        <dbReference type="Proteomes" id="UP001232148"/>
    </source>
</evidence>
<feature type="region of interest" description="Disordered" evidence="1">
    <location>
        <begin position="1"/>
        <end position="23"/>
    </location>
</feature>
<protein>
    <submittedName>
        <fullName evidence="2">Uncharacterized protein</fullName>
    </submittedName>
</protein>
<evidence type="ECO:0000256" key="1">
    <source>
        <dbReference type="SAM" id="MobiDB-lite"/>
    </source>
</evidence>
<dbReference type="EMBL" id="MU842853">
    <property type="protein sequence ID" value="KAK2030297.1"/>
    <property type="molecule type" value="Genomic_DNA"/>
</dbReference>
<reference evidence="2" key="1">
    <citation type="submission" date="2021-06" db="EMBL/GenBank/DDBJ databases">
        <title>Comparative genomics, transcriptomics and evolutionary studies reveal genomic signatures of adaptation to plant cell wall in hemibiotrophic fungi.</title>
        <authorList>
            <consortium name="DOE Joint Genome Institute"/>
            <person name="Baroncelli R."/>
            <person name="Diaz J.F."/>
            <person name="Benocci T."/>
            <person name="Peng M."/>
            <person name="Battaglia E."/>
            <person name="Haridas S."/>
            <person name="Andreopoulos W."/>
            <person name="Labutti K."/>
            <person name="Pangilinan J."/>
            <person name="Floch G.L."/>
            <person name="Makela M.R."/>
            <person name="Henrissat B."/>
            <person name="Grigoriev I.V."/>
            <person name="Crouch J.A."/>
            <person name="De Vries R.P."/>
            <person name="Sukno S.A."/>
            <person name="Thon M.R."/>
        </authorList>
    </citation>
    <scope>NUCLEOTIDE SEQUENCE</scope>
    <source>
        <strain evidence="2">MAFF235873</strain>
    </source>
</reference>
<sequence length="252" mass="27383">MSQPNSATTQTSAAMSGTGSLPVSGGQAVSPLVIEVSIGHQHAGQGPLPAPDLGAQNNAAVKTVRIAARGWDEGGRFVDAERFWSQLDDEVSAVYPRCWMYPNLKTVHLTVAGLEEAYLPAGAPATFAVVYRTDTDTVHIADVEGRDKQLHQHQQQQDAAPGDGGKRDLVVHIDIDPAVVDRHTEPGWAPVLCKEAVECEDAYLDSPEFHHRLVWEIAQRIVDERLWKPTPRVTPIVVGNLALMPRGGQRAR</sequence>
<feature type="region of interest" description="Disordered" evidence="1">
    <location>
        <begin position="146"/>
        <end position="166"/>
    </location>
</feature>
<accession>A0AAD9M388</accession>
<proteinExistence type="predicted"/>
<organism evidence="2 3">
    <name type="scientific">Colletotrichum zoysiae</name>
    <dbReference type="NCBI Taxonomy" id="1216348"/>
    <lineage>
        <taxon>Eukaryota</taxon>
        <taxon>Fungi</taxon>
        <taxon>Dikarya</taxon>
        <taxon>Ascomycota</taxon>
        <taxon>Pezizomycotina</taxon>
        <taxon>Sordariomycetes</taxon>
        <taxon>Hypocreomycetidae</taxon>
        <taxon>Glomerellales</taxon>
        <taxon>Glomerellaceae</taxon>
        <taxon>Colletotrichum</taxon>
        <taxon>Colletotrichum graminicola species complex</taxon>
    </lineage>
</organism>
<comment type="caution">
    <text evidence="2">The sequence shown here is derived from an EMBL/GenBank/DDBJ whole genome shotgun (WGS) entry which is preliminary data.</text>
</comment>
<dbReference type="AlphaFoldDB" id="A0AAD9M388"/>
<gene>
    <name evidence="2" type="ORF">LX32DRAFT_681938</name>
</gene>
<feature type="compositionally biased region" description="Polar residues" evidence="1">
    <location>
        <begin position="1"/>
        <end position="21"/>
    </location>
</feature>
<evidence type="ECO:0000313" key="2">
    <source>
        <dbReference type="EMBL" id="KAK2030297.1"/>
    </source>
</evidence>